<dbReference type="AlphaFoldDB" id="A0AAD8PRR0"/>
<proteinExistence type="predicted"/>
<feature type="region of interest" description="Disordered" evidence="1">
    <location>
        <begin position="91"/>
        <end position="110"/>
    </location>
</feature>
<dbReference type="RefSeq" id="XP_060410634.1">
    <property type="nucleotide sequence ID" value="XM_060564785.1"/>
</dbReference>
<comment type="caution">
    <text evidence="2">The sequence shown here is derived from an EMBL/GenBank/DDBJ whole genome shotgun (WGS) entry which is preliminary data.</text>
</comment>
<name>A0AAD8PRR0_9PEZI</name>
<evidence type="ECO:0000313" key="2">
    <source>
        <dbReference type="EMBL" id="KAK1579511.1"/>
    </source>
</evidence>
<sequence length="197" mass="21564">MIMTEVLCTEQRVWLEFDPVASFQGGGYNSPPAKGESRWAWCSAKQACELTRAVPVSFGNGNEGLAQNDSVINFLAILVRNVRPDSRLQCQSAREAETGGNDSDRPEDVRETHAVRLSVSRSQKPVVGLAQEIGRSTILLKRKSPCETMRQLAETASANILRARLRGTACLTSMLELTAYLPHAHPAPLASKFPVDD</sequence>
<keyword evidence="3" id="KW-1185">Reference proteome</keyword>
<organism evidence="2 3">
    <name type="scientific">Colletotrichum navitas</name>
    <dbReference type="NCBI Taxonomy" id="681940"/>
    <lineage>
        <taxon>Eukaryota</taxon>
        <taxon>Fungi</taxon>
        <taxon>Dikarya</taxon>
        <taxon>Ascomycota</taxon>
        <taxon>Pezizomycotina</taxon>
        <taxon>Sordariomycetes</taxon>
        <taxon>Hypocreomycetidae</taxon>
        <taxon>Glomerellales</taxon>
        <taxon>Glomerellaceae</taxon>
        <taxon>Colletotrichum</taxon>
        <taxon>Colletotrichum graminicola species complex</taxon>
    </lineage>
</organism>
<dbReference type="GeneID" id="85449025"/>
<dbReference type="Proteomes" id="UP001230504">
    <property type="component" value="Unassembled WGS sequence"/>
</dbReference>
<dbReference type="EMBL" id="JAHLJV010000065">
    <property type="protein sequence ID" value="KAK1579511.1"/>
    <property type="molecule type" value="Genomic_DNA"/>
</dbReference>
<reference evidence="2" key="1">
    <citation type="submission" date="2021-06" db="EMBL/GenBank/DDBJ databases">
        <title>Comparative genomics, transcriptomics and evolutionary studies reveal genomic signatures of adaptation to plant cell wall in hemibiotrophic fungi.</title>
        <authorList>
            <consortium name="DOE Joint Genome Institute"/>
            <person name="Baroncelli R."/>
            <person name="Diaz J.F."/>
            <person name="Benocci T."/>
            <person name="Peng M."/>
            <person name="Battaglia E."/>
            <person name="Haridas S."/>
            <person name="Andreopoulos W."/>
            <person name="Labutti K."/>
            <person name="Pangilinan J."/>
            <person name="Floch G.L."/>
            <person name="Makela M.R."/>
            <person name="Henrissat B."/>
            <person name="Grigoriev I.V."/>
            <person name="Crouch J.A."/>
            <person name="De Vries R.P."/>
            <person name="Sukno S.A."/>
            <person name="Thon M.R."/>
        </authorList>
    </citation>
    <scope>NUCLEOTIDE SEQUENCE</scope>
    <source>
        <strain evidence="2">CBS 125086</strain>
    </source>
</reference>
<gene>
    <name evidence="2" type="ORF">LY79DRAFT_693872</name>
</gene>
<evidence type="ECO:0000313" key="3">
    <source>
        <dbReference type="Proteomes" id="UP001230504"/>
    </source>
</evidence>
<feature type="compositionally biased region" description="Basic and acidic residues" evidence="1">
    <location>
        <begin position="94"/>
        <end position="110"/>
    </location>
</feature>
<evidence type="ECO:0000256" key="1">
    <source>
        <dbReference type="SAM" id="MobiDB-lite"/>
    </source>
</evidence>
<protein>
    <submittedName>
        <fullName evidence="2">Uncharacterized protein</fullName>
    </submittedName>
</protein>
<accession>A0AAD8PRR0</accession>